<sequence>MDTWRRGACALAFFLFSGTGVLSATEIPGQEGADPVLPAAATAPNASGDQSAALAMPLQGLDAVTEAGSEAGLSVGPVTKLPLPRYLSMKSSRANVRRGPSKTHRIDWEFLRKGLPVQVVAEYGHWRRIRDHDGMGGWVHYALISGHRTVLVEKNLLELRFRPGPEARVVAKLEAGVIADLGRCEPDWCRVSVAGYSGWAEKSALWGVGADEIRE</sequence>
<name>A0A418SL78_9RHOB</name>
<dbReference type="InterPro" id="IPR010466">
    <property type="entry name" value="DUF1058"/>
</dbReference>
<dbReference type="Gene3D" id="2.30.30.40">
    <property type="entry name" value="SH3 Domains"/>
    <property type="match status" value="1"/>
</dbReference>
<dbReference type="AlphaFoldDB" id="A0A418SL78"/>
<keyword evidence="2" id="KW-1185">Reference proteome</keyword>
<dbReference type="EMBL" id="CP060436">
    <property type="protein sequence ID" value="QPM90826.1"/>
    <property type="molecule type" value="Genomic_DNA"/>
</dbReference>
<gene>
    <name evidence="1" type="ORF">PSAL_020670</name>
</gene>
<dbReference type="KEGG" id="palw:PSAL_020670"/>
<organism evidence="1 2">
    <name type="scientific">Pseudooceanicola algae</name>
    <dbReference type="NCBI Taxonomy" id="1537215"/>
    <lineage>
        <taxon>Bacteria</taxon>
        <taxon>Pseudomonadati</taxon>
        <taxon>Pseudomonadota</taxon>
        <taxon>Alphaproteobacteria</taxon>
        <taxon>Rhodobacterales</taxon>
        <taxon>Paracoccaceae</taxon>
        <taxon>Pseudooceanicola</taxon>
    </lineage>
</organism>
<protein>
    <submittedName>
        <fullName evidence="1">Uncharacterized protein</fullName>
    </submittedName>
</protein>
<dbReference type="Pfam" id="PF06347">
    <property type="entry name" value="SH3_4"/>
    <property type="match status" value="2"/>
</dbReference>
<evidence type="ECO:0000313" key="1">
    <source>
        <dbReference type="EMBL" id="QPM90826.1"/>
    </source>
</evidence>
<proteinExistence type="predicted"/>
<accession>A0A418SL78</accession>
<dbReference type="RefSeq" id="WP_408004182.1">
    <property type="nucleotide sequence ID" value="NZ_CP060436.1"/>
</dbReference>
<evidence type="ECO:0000313" key="2">
    <source>
        <dbReference type="Proteomes" id="UP000283786"/>
    </source>
</evidence>
<dbReference type="Proteomes" id="UP000283786">
    <property type="component" value="Chromosome"/>
</dbReference>
<reference evidence="1 2" key="1">
    <citation type="submission" date="2020-08" db="EMBL/GenBank/DDBJ databases">
        <title>Genome sequence of Rhodobacteraceae bacterium Lw-13e.</title>
        <authorList>
            <person name="Poehlein A."/>
            <person name="Wolter L."/>
            <person name="Daniel R."/>
            <person name="Brinkhoff T."/>
        </authorList>
    </citation>
    <scope>NUCLEOTIDE SEQUENCE [LARGE SCALE GENOMIC DNA]</scope>
    <source>
        <strain evidence="1 2">Lw-13e</strain>
    </source>
</reference>